<sequence length="111" mass="11677">RALRSRLWPASPRQLPLRSGKLLPGPRARQRGGCKSGGGGGVSRYCGLSDAQWRSGAREKEEEEEEEEGARRALASLHPLLSRPAAAAAAAAPGGLRLARNGIFVPAGQGR</sequence>
<evidence type="ECO:0000313" key="3">
    <source>
        <dbReference type="Proteomes" id="UP001178461"/>
    </source>
</evidence>
<dbReference type="Proteomes" id="UP001178461">
    <property type="component" value="Chromosome 1"/>
</dbReference>
<gene>
    <name evidence="2" type="ORF">PODLI_1B028539</name>
</gene>
<feature type="region of interest" description="Disordered" evidence="1">
    <location>
        <begin position="1"/>
        <end position="44"/>
    </location>
</feature>
<feature type="non-terminal residue" evidence="2">
    <location>
        <position position="1"/>
    </location>
</feature>
<name>A0AA35NUF0_9SAUR</name>
<evidence type="ECO:0000313" key="2">
    <source>
        <dbReference type="EMBL" id="CAI5764531.1"/>
    </source>
</evidence>
<protein>
    <submittedName>
        <fullName evidence="2">Uncharacterized protein</fullName>
    </submittedName>
</protein>
<proteinExistence type="predicted"/>
<reference evidence="2" key="1">
    <citation type="submission" date="2022-12" db="EMBL/GenBank/DDBJ databases">
        <authorList>
            <person name="Alioto T."/>
            <person name="Alioto T."/>
            <person name="Gomez Garrido J."/>
        </authorList>
    </citation>
    <scope>NUCLEOTIDE SEQUENCE</scope>
</reference>
<organism evidence="2 3">
    <name type="scientific">Podarcis lilfordi</name>
    <name type="common">Lilford's wall lizard</name>
    <dbReference type="NCBI Taxonomy" id="74358"/>
    <lineage>
        <taxon>Eukaryota</taxon>
        <taxon>Metazoa</taxon>
        <taxon>Chordata</taxon>
        <taxon>Craniata</taxon>
        <taxon>Vertebrata</taxon>
        <taxon>Euteleostomi</taxon>
        <taxon>Lepidosauria</taxon>
        <taxon>Squamata</taxon>
        <taxon>Bifurcata</taxon>
        <taxon>Unidentata</taxon>
        <taxon>Episquamata</taxon>
        <taxon>Laterata</taxon>
        <taxon>Lacertibaenia</taxon>
        <taxon>Lacertidae</taxon>
        <taxon>Podarcis</taxon>
    </lineage>
</organism>
<keyword evidence="3" id="KW-1185">Reference proteome</keyword>
<dbReference type="EMBL" id="OX395126">
    <property type="protein sequence ID" value="CAI5764531.1"/>
    <property type="molecule type" value="Genomic_DNA"/>
</dbReference>
<accession>A0AA35NUF0</accession>
<evidence type="ECO:0000256" key="1">
    <source>
        <dbReference type="SAM" id="MobiDB-lite"/>
    </source>
</evidence>
<dbReference type="AlphaFoldDB" id="A0AA35NUF0"/>